<dbReference type="Proteomes" id="UP000231632">
    <property type="component" value="Unassembled WGS sequence"/>
</dbReference>
<dbReference type="EMBL" id="BDFD01000009">
    <property type="protein sequence ID" value="GAV20281.1"/>
    <property type="molecule type" value="Genomic_DNA"/>
</dbReference>
<dbReference type="SMART" id="SM00267">
    <property type="entry name" value="GGDEF"/>
    <property type="match status" value="1"/>
</dbReference>
<feature type="domain" description="GGDEF" evidence="1">
    <location>
        <begin position="341"/>
        <end position="476"/>
    </location>
</feature>
<gene>
    <name evidence="2" type="ORF">MMIC_P1246</name>
</gene>
<dbReference type="PROSITE" id="PS50887">
    <property type="entry name" value="GGDEF"/>
    <property type="match status" value="1"/>
</dbReference>
<protein>
    <submittedName>
        <fullName evidence="2">Diguanylate cyclase</fullName>
        <ecNumber evidence="2">2.7.7.65</ecNumber>
    </submittedName>
</protein>
<organism evidence="2 3">
    <name type="scientific">Mariprofundus micogutta</name>
    <dbReference type="NCBI Taxonomy" id="1921010"/>
    <lineage>
        <taxon>Bacteria</taxon>
        <taxon>Pseudomonadati</taxon>
        <taxon>Pseudomonadota</taxon>
        <taxon>Candidatius Mariprofundia</taxon>
        <taxon>Mariprofundales</taxon>
        <taxon>Mariprofundaceae</taxon>
        <taxon>Mariprofundus</taxon>
    </lineage>
</organism>
<proteinExistence type="predicted"/>
<dbReference type="AlphaFoldDB" id="A0A1L8CMY9"/>
<dbReference type="InterPro" id="IPR029787">
    <property type="entry name" value="Nucleotide_cyclase"/>
</dbReference>
<dbReference type="SUPFAM" id="SSF55073">
    <property type="entry name" value="Nucleotide cyclase"/>
    <property type="match status" value="1"/>
</dbReference>
<dbReference type="InterPro" id="IPR000160">
    <property type="entry name" value="GGDEF_dom"/>
</dbReference>
<dbReference type="InterPro" id="IPR036291">
    <property type="entry name" value="NAD(P)-bd_dom_sf"/>
</dbReference>
<dbReference type="STRING" id="1921010.MMIC_P1246"/>
<dbReference type="GO" id="GO:0052621">
    <property type="term" value="F:diguanylate cyclase activity"/>
    <property type="evidence" value="ECO:0007669"/>
    <property type="project" value="UniProtKB-EC"/>
</dbReference>
<dbReference type="Gene3D" id="3.40.50.720">
    <property type="entry name" value="NAD(P)-binding Rossmann-like Domain"/>
    <property type="match status" value="1"/>
</dbReference>
<comment type="caution">
    <text evidence="2">The sequence shown here is derived from an EMBL/GenBank/DDBJ whole genome shotgun (WGS) entry which is preliminary data.</text>
</comment>
<dbReference type="Gene3D" id="3.30.70.270">
    <property type="match status" value="1"/>
</dbReference>
<evidence type="ECO:0000313" key="3">
    <source>
        <dbReference type="Proteomes" id="UP000231632"/>
    </source>
</evidence>
<dbReference type="Pfam" id="PF00990">
    <property type="entry name" value="GGDEF"/>
    <property type="match status" value="1"/>
</dbReference>
<dbReference type="InterPro" id="IPR052163">
    <property type="entry name" value="DGC-Regulatory_Protein"/>
</dbReference>
<keyword evidence="3" id="KW-1185">Reference proteome</keyword>
<dbReference type="FunFam" id="3.30.70.270:FF:000001">
    <property type="entry name" value="Diguanylate cyclase domain protein"/>
    <property type="match status" value="1"/>
</dbReference>
<sequence>MNTTHPAKDLQVLAESLASVAKVTKNLDVLIFGAGLGGLAMLEVLSQSEHVSIHSIIDISEDAPAFQLAHELGVNTSTDSSAELESFRGDIIIDVTGDASLRSKLIAFKREHQVELISAKSAKLLFDMANQELRSERTIETQNSRLSLLDCMLEITLQLESRPPIHDITSRSFADIHSHVHAISGLALIFDKQSKAPQCVGAIGENAPDCSEIESCQSCNGIILDACSRLSQKERYKLFKPSIQIKCQAIENCYNVALPLWQDTRLSGVLLFDIQAPLSKEQKTTLKMASVHLNMTFKTLDHFQQLEEMAIFDALTGVFNRRKFDMQLHQEVSRIKRMKNGTLTCGFIDLDDFKQINDTYGHQTGDLVLKHIATSIESCIRDYDLCARYGGDEFVILLPSDDAMQGSCLERIGMRILEKVANFDLVNAPEIKTSVSIGLVTQSGETAHAETLLKKADEALYEAKKSGKGCLRIFADEQFHYTPSKE</sequence>
<reference evidence="2 3" key="1">
    <citation type="journal article" date="2017" name="Arch. Microbiol.">
        <title>Mariprofundus micogutta sp. nov., a novel iron-oxidizing zetaproteobacterium isolated from a deep-sea hydrothermal field at the Bayonnaise knoll of the Izu-Ogasawara arc, and a description of Mariprofundales ord. nov. and Zetaproteobacteria classis nov.</title>
        <authorList>
            <person name="Makita H."/>
            <person name="Tanaka E."/>
            <person name="Mitsunobu S."/>
            <person name="Miyazaki M."/>
            <person name="Nunoura T."/>
            <person name="Uematsu K."/>
            <person name="Takaki Y."/>
            <person name="Nishi S."/>
            <person name="Shimamura S."/>
            <person name="Takai K."/>
        </authorList>
    </citation>
    <scope>NUCLEOTIDE SEQUENCE [LARGE SCALE GENOMIC DNA]</scope>
    <source>
        <strain evidence="2 3">ET2</strain>
    </source>
</reference>
<dbReference type="EC" id="2.7.7.65" evidence="2"/>
<accession>A0A1L8CMY9</accession>
<keyword evidence="2" id="KW-0548">Nucleotidyltransferase</keyword>
<evidence type="ECO:0000313" key="2">
    <source>
        <dbReference type="EMBL" id="GAV20281.1"/>
    </source>
</evidence>
<dbReference type="PANTHER" id="PTHR46663:SF2">
    <property type="entry name" value="GGDEF DOMAIN-CONTAINING PROTEIN"/>
    <property type="match status" value="1"/>
</dbReference>
<dbReference type="OrthoDB" id="5289318at2"/>
<dbReference type="NCBIfam" id="TIGR00254">
    <property type="entry name" value="GGDEF"/>
    <property type="match status" value="1"/>
</dbReference>
<evidence type="ECO:0000259" key="1">
    <source>
        <dbReference type="PROSITE" id="PS50887"/>
    </source>
</evidence>
<dbReference type="PANTHER" id="PTHR46663">
    <property type="entry name" value="DIGUANYLATE CYCLASE DGCT-RELATED"/>
    <property type="match status" value="1"/>
</dbReference>
<dbReference type="SUPFAM" id="SSF51735">
    <property type="entry name" value="NAD(P)-binding Rossmann-fold domains"/>
    <property type="match status" value="1"/>
</dbReference>
<dbReference type="CDD" id="cd01949">
    <property type="entry name" value="GGDEF"/>
    <property type="match status" value="1"/>
</dbReference>
<name>A0A1L8CMY9_9PROT</name>
<dbReference type="RefSeq" id="WP_072659605.1">
    <property type="nucleotide sequence ID" value="NZ_BDFD01000009.1"/>
</dbReference>
<keyword evidence="2" id="KW-0808">Transferase</keyword>
<dbReference type="InterPro" id="IPR043128">
    <property type="entry name" value="Rev_trsase/Diguanyl_cyclase"/>
</dbReference>